<name>A0A0F9GVX4_9ZZZZ</name>
<organism evidence="2">
    <name type="scientific">marine sediment metagenome</name>
    <dbReference type="NCBI Taxonomy" id="412755"/>
    <lineage>
        <taxon>unclassified sequences</taxon>
        <taxon>metagenomes</taxon>
        <taxon>ecological metagenomes</taxon>
    </lineage>
</organism>
<evidence type="ECO:0000313" key="2">
    <source>
        <dbReference type="EMBL" id="KKM02924.1"/>
    </source>
</evidence>
<dbReference type="PROSITE" id="PS50095">
    <property type="entry name" value="PLAT"/>
    <property type="match status" value="1"/>
</dbReference>
<dbReference type="AlphaFoldDB" id="A0A0F9GVX4"/>
<comment type="caution">
    <text evidence="2">The sequence shown here is derived from an EMBL/GenBank/DDBJ whole genome shotgun (WGS) entry which is preliminary data.</text>
</comment>
<feature type="non-terminal residue" evidence="2">
    <location>
        <position position="44"/>
    </location>
</feature>
<evidence type="ECO:0000259" key="1">
    <source>
        <dbReference type="PROSITE" id="PS50095"/>
    </source>
</evidence>
<accession>A0A0F9GVX4</accession>
<gene>
    <name evidence="2" type="ORF">LCGC14_1779540</name>
</gene>
<dbReference type="InterPro" id="IPR001024">
    <property type="entry name" value="PLAT/LH2_dom"/>
</dbReference>
<protein>
    <recommendedName>
        <fullName evidence="1">PLAT domain-containing protein</fullName>
    </recommendedName>
</protein>
<feature type="domain" description="PLAT" evidence="1">
    <location>
        <begin position="1"/>
        <end position="44"/>
    </location>
</feature>
<reference evidence="2" key="1">
    <citation type="journal article" date="2015" name="Nature">
        <title>Complex archaea that bridge the gap between prokaryotes and eukaryotes.</title>
        <authorList>
            <person name="Spang A."/>
            <person name="Saw J.H."/>
            <person name="Jorgensen S.L."/>
            <person name="Zaremba-Niedzwiedzka K."/>
            <person name="Martijn J."/>
            <person name="Lind A.E."/>
            <person name="van Eijk R."/>
            <person name="Schleper C."/>
            <person name="Guy L."/>
            <person name="Ettema T.J."/>
        </authorList>
    </citation>
    <scope>NUCLEOTIDE SEQUENCE</scope>
</reference>
<proteinExistence type="predicted"/>
<dbReference type="EMBL" id="LAZR01016805">
    <property type="protein sequence ID" value="KKM02924.1"/>
    <property type="molecule type" value="Genomic_DNA"/>
</dbReference>
<sequence>MKNLAFLELDINNVRIIPEWFSQFANIRQLVIKTERIEFSDNFW</sequence>